<accession>A2FJB9</accession>
<dbReference type="SUPFAM" id="SSF48371">
    <property type="entry name" value="ARM repeat"/>
    <property type="match status" value="1"/>
</dbReference>
<dbReference type="SUPFAM" id="SSF56112">
    <property type="entry name" value="Protein kinase-like (PK-like)"/>
    <property type="match status" value="1"/>
</dbReference>
<dbReference type="PROSITE" id="PS50011">
    <property type="entry name" value="PROTEIN_KINASE_DOM"/>
    <property type="match status" value="1"/>
</dbReference>
<dbReference type="GO" id="GO:0005524">
    <property type="term" value="F:ATP binding"/>
    <property type="evidence" value="ECO:0007669"/>
    <property type="project" value="InterPro"/>
</dbReference>
<keyword evidence="2" id="KW-0808">Transferase</keyword>
<feature type="domain" description="Protein kinase" evidence="1">
    <location>
        <begin position="9"/>
        <end position="265"/>
    </location>
</feature>
<keyword evidence="3" id="KW-1185">Reference proteome</keyword>
<reference evidence="2" key="2">
    <citation type="journal article" date="2007" name="Science">
        <title>Draft genome sequence of the sexually transmitted pathogen Trichomonas vaginalis.</title>
        <authorList>
            <person name="Carlton J.M."/>
            <person name="Hirt R.P."/>
            <person name="Silva J.C."/>
            <person name="Delcher A.L."/>
            <person name="Schatz M."/>
            <person name="Zhao Q."/>
            <person name="Wortman J.R."/>
            <person name="Bidwell S.L."/>
            <person name="Alsmark U.C.M."/>
            <person name="Besteiro S."/>
            <person name="Sicheritz-Ponten T."/>
            <person name="Noel C.J."/>
            <person name="Dacks J.B."/>
            <person name="Foster P.G."/>
            <person name="Simillion C."/>
            <person name="Van de Peer Y."/>
            <person name="Miranda-Saavedra D."/>
            <person name="Barton G.J."/>
            <person name="Westrop G.D."/>
            <person name="Mueller S."/>
            <person name="Dessi D."/>
            <person name="Fiori P.L."/>
            <person name="Ren Q."/>
            <person name="Paulsen I."/>
            <person name="Zhang H."/>
            <person name="Bastida-Corcuera F.D."/>
            <person name="Simoes-Barbosa A."/>
            <person name="Brown M.T."/>
            <person name="Hayes R.D."/>
            <person name="Mukherjee M."/>
            <person name="Okumura C.Y."/>
            <person name="Schneider R."/>
            <person name="Smith A.J."/>
            <person name="Vanacova S."/>
            <person name="Villalvazo M."/>
            <person name="Haas B.J."/>
            <person name="Pertea M."/>
            <person name="Feldblyum T.V."/>
            <person name="Utterback T.R."/>
            <person name="Shu C.L."/>
            <person name="Osoegawa K."/>
            <person name="de Jong P.J."/>
            <person name="Hrdy I."/>
            <person name="Horvathova L."/>
            <person name="Zubacova Z."/>
            <person name="Dolezal P."/>
            <person name="Malik S.B."/>
            <person name="Logsdon J.M. Jr."/>
            <person name="Henze K."/>
            <person name="Gupta A."/>
            <person name="Wang C.C."/>
            <person name="Dunne R.L."/>
            <person name="Upcroft J.A."/>
            <person name="Upcroft P."/>
            <person name="White O."/>
            <person name="Salzberg S.L."/>
            <person name="Tang P."/>
            <person name="Chiu C.-H."/>
            <person name="Lee Y.-S."/>
            <person name="Embley T.M."/>
            <person name="Coombs G.H."/>
            <person name="Mottram J.C."/>
            <person name="Tachezy J."/>
            <person name="Fraser-Liggett C.M."/>
            <person name="Johnson P.J."/>
        </authorList>
    </citation>
    <scope>NUCLEOTIDE SEQUENCE [LARGE SCALE GENOMIC DNA]</scope>
    <source>
        <strain evidence="2">G3</strain>
    </source>
</reference>
<evidence type="ECO:0000313" key="2">
    <source>
        <dbReference type="EMBL" id="EAX94980.1"/>
    </source>
</evidence>
<organism evidence="2 3">
    <name type="scientific">Trichomonas vaginalis (strain ATCC PRA-98 / G3)</name>
    <dbReference type="NCBI Taxonomy" id="412133"/>
    <lineage>
        <taxon>Eukaryota</taxon>
        <taxon>Metamonada</taxon>
        <taxon>Parabasalia</taxon>
        <taxon>Trichomonadida</taxon>
        <taxon>Trichomonadidae</taxon>
        <taxon>Trichomonas</taxon>
    </lineage>
</organism>
<dbReference type="InterPro" id="IPR044591">
    <property type="entry name" value="RUK"/>
</dbReference>
<dbReference type="eggNOG" id="KOG0597">
    <property type="taxonomic scope" value="Eukaryota"/>
</dbReference>
<keyword evidence="2" id="KW-0418">Kinase</keyword>
<dbReference type="KEGG" id="tva:4752723"/>
<dbReference type="PANTHER" id="PTHR46562:SF1">
    <property type="entry name" value="SERINE_THREONINE-PROTEIN KINASE ULK4"/>
    <property type="match status" value="1"/>
</dbReference>
<sequence>MSQPKQINIETYYKIGAGRPAPNGEYSQTITYKGRIKQTINFIAAKTIDIKRIAEANNLYLYLVNKDHPHIIKFYEWMRTGNHYWFIIEYCPGGSLYDLLEQDVRLPESIIKIFATDILDALFYLHTQGIFLRDFQPRNIMINECGSLKISDFTRAESIDKRTPLNLLSDPEMIEYLAPELLMENAIGSFASDFYSFGVLLYRMGAGQVPFKAAQAQDPDSPLFTEAPPVLPGYSSEYNDLVQALLRKDPTKRPKWNEIIKHPFWGDMLSKIPKSNSPTDFDCSKLPNLPTFDPTARSSLLKTTSTIVVPIKDLESARISTQYAPKSLESLILTSDLFQPQPLFLNPAIETLNLPEYRIEDLKITNDITSKNKTEIITAFTSLLKSVREERTSQKKYKYISYLISKTQLDYVSDAIAETESFSYILQMAVELKPSTARGLLILYGGIARNAHNIAPVNLTEKALLPLKILMDKELKVARKAISALGEIAFYMASTKSAVVFPSFFESCITHCLIGTKDDIMQHYGFHIVSCIAPLQKCSSLFDMKKLEENLMKFKILSLDKPAMIERYAIALCEIYQNHDVKPSNEDHLKEIISILFMVQGNSSGSCKQLSLMLAVAAKVPQFLKPELGKCLADTFEDLKLKSLLCVCHCFSDDLQSFLQISYKFYYELEKFSKENWSEVEVASQWTAQIAWKILKGNDLSLYQIIMQALTVKVCREKMWTAQFQKTSCDRLQQLDYNHPEAVNALQVLEVAAHEGVCSFELVTCISKAFESSEKDTRFLSLKIVADMNYSSTQVNNDLVQFVLDKILPLAPEMLQNKQISEENLIAEQVLKILSFTANSDHNCVHLMATQDILPHVFERLSTSTSALLLTYNIVQFSGEIIDNFVKAGLLEAICDTVRNKGIPDSFGVLFALLNPIAKQLSNNPENQQVQNVIQTITKLADLTVCCAERLFTGHTKAVSCCLVEIFIFSSLNSAKKCLIADAFPALAARLRDSKFTQELAIHMKRVVDMLIYVTTKASRASYVIAAMKNCKSFMLALEESVDSPIKELSESVDSLMKIIRASS</sequence>
<dbReference type="InterPro" id="IPR011009">
    <property type="entry name" value="Kinase-like_dom_sf"/>
</dbReference>
<dbReference type="EMBL" id="DS113828">
    <property type="protein sequence ID" value="EAX94980.1"/>
    <property type="molecule type" value="Genomic_DNA"/>
</dbReference>
<dbReference type="VEuPathDB" id="TrichDB:TVAGG3_0808760"/>
<dbReference type="GO" id="GO:0008017">
    <property type="term" value="F:microtubule binding"/>
    <property type="evidence" value="ECO:0007669"/>
    <property type="project" value="InterPro"/>
</dbReference>
<dbReference type="OrthoDB" id="24822at2759"/>
<reference evidence="2" key="1">
    <citation type="submission" date="2006-10" db="EMBL/GenBank/DDBJ databases">
        <authorList>
            <person name="Amadeo P."/>
            <person name="Zhao Q."/>
            <person name="Wortman J."/>
            <person name="Fraser-Liggett C."/>
            <person name="Carlton J."/>
        </authorList>
    </citation>
    <scope>NUCLEOTIDE SEQUENCE</scope>
    <source>
        <strain evidence="2">G3</strain>
    </source>
</reference>
<dbReference type="Gene3D" id="1.10.510.10">
    <property type="entry name" value="Transferase(Phosphotransferase) domain 1"/>
    <property type="match status" value="1"/>
</dbReference>
<evidence type="ECO:0000259" key="1">
    <source>
        <dbReference type="PROSITE" id="PS50011"/>
    </source>
</evidence>
<evidence type="ECO:0000313" key="3">
    <source>
        <dbReference type="Proteomes" id="UP000001542"/>
    </source>
</evidence>
<dbReference type="InParanoid" id="A2FJB9"/>
<dbReference type="Proteomes" id="UP000001542">
    <property type="component" value="Unassembled WGS sequence"/>
</dbReference>
<dbReference type="InterPro" id="IPR000719">
    <property type="entry name" value="Prot_kinase_dom"/>
</dbReference>
<gene>
    <name evidence="2" type="ORF">TVAG_048580</name>
</gene>
<dbReference type="VEuPathDB" id="TrichDB:TVAG_048580"/>
<dbReference type="SMR" id="A2FJB9"/>
<dbReference type="RefSeq" id="XP_001307910.1">
    <property type="nucleotide sequence ID" value="XM_001307909.1"/>
</dbReference>
<dbReference type="STRING" id="5722.A2FJB9"/>
<name>A2FJB9_TRIV3</name>
<dbReference type="PANTHER" id="PTHR46562">
    <property type="entry name" value="SERINE/THREONINE-KINASE ULK4-LIKE PROTEIN-RELATED"/>
    <property type="match status" value="1"/>
</dbReference>
<dbReference type="AlphaFoldDB" id="A2FJB9"/>
<dbReference type="GO" id="GO:0004672">
    <property type="term" value="F:protein kinase activity"/>
    <property type="evidence" value="ECO:0007669"/>
    <property type="project" value="InterPro"/>
</dbReference>
<proteinExistence type="predicted"/>
<protein>
    <submittedName>
        <fullName evidence="2">AGC family protein kinase</fullName>
    </submittedName>
</protein>
<dbReference type="Pfam" id="PF00069">
    <property type="entry name" value="Pkinase"/>
    <property type="match status" value="1"/>
</dbReference>
<dbReference type="SMART" id="SM00220">
    <property type="entry name" value="S_TKc"/>
    <property type="match status" value="1"/>
</dbReference>
<dbReference type="InterPro" id="IPR016024">
    <property type="entry name" value="ARM-type_fold"/>
</dbReference>